<dbReference type="GO" id="GO:0032259">
    <property type="term" value="P:methylation"/>
    <property type="evidence" value="ECO:0007669"/>
    <property type="project" value="UniProtKB-KW"/>
</dbReference>
<feature type="region of interest" description="FAD-dependent cmnm(5)s(2)U34 oxidoreductase" evidence="10">
    <location>
        <begin position="260"/>
        <end position="672"/>
    </location>
</feature>
<dbReference type="PANTHER" id="PTHR13847">
    <property type="entry name" value="SARCOSINE DEHYDROGENASE-RELATED"/>
    <property type="match status" value="1"/>
</dbReference>
<dbReference type="InterPro" id="IPR029063">
    <property type="entry name" value="SAM-dependent_MTases_sf"/>
</dbReference>
<evidence type="ECO:0000256" key="9">
    <source>
        <dbReference type="ARBA" id="ARBA00023268"/>
    </source>
</evidence>
<evidence type="ECO:0000256" key="3">
    <source>
        <dbReference type="ARBA" id="ARBA00022630"/>
    </source>
</evidence>
<keyword evidence="5 10" id="KW-0949">S-adenosyl-L-methionine</keyword>
<dbReference type="EMBL" id="SWCJ01000010">
    <property type="protein sequence ID" value="TKB53920.1"/>
    <property type="molecule type" value="Genomic_DNA"/>
</dbReference>
<organism evidence="13 14">
    <name type="scientific">Ferrimonas aestuarii</name>
    <dbReference type="NCBI Taxonomy" id="2569539"/>
    <lineage>
        <taxon>Bacteria</taxon>
        <taxon>Pseudomonadati</taxon>
        <taxon>Pseudomonadota</taxon>
        <taxon>Gammaproteobacteria</taxon>
        <taxon>Alteromonadales</taxon>
        <taxon>Ferrimonadaceae</taxon>
        <taxon>Ferrimonas</taxon>
    </lineage>
</organism>
<dbReference type="InterPro" id="IPR008471">
    <property type="entry name" value="MnmC-like_methylTransf"/>
</dbReference>
<comment type="similarity">
    <text evidence="10">In the C-terminal section; belongs to the DAO family.</text>
</comment>
<comment type="caution">
    <text evidence="13">The sequence shown here is derived from an EMBL/GenBank/DDBJ whole genome shotgun (WGS) entry which is preliminary data.</text>
</comment>
<evidence type="ECO:0000259" key="11">
    <source>
        <dbReference type="Pfam" id="PF01266"/>
    </source>
</evidence>
<dbReference type="Pfam" id="PF01266">
    <property type="entry name" value="DAO"/>
    <property type="match status" value="1"/>
</dbReference>
<dbReference type="Proteomes" id="UP000305675">
    <property type="component" value="Unassembled WGS sequence"/>
</dbReference>
<dbReference type="SUPFAM" id="SSF51905">
    <property type="entry name" value="FAD/NAD(P)-binding domain"/>
    <property type="match status" value="1"/>
</dbReference>
<comment type="subcellular location">
    <subcellularLocation>
        <location evidence="10">Cytoplasm</location>
    </subcellularLocation>
</comment>
<dbReference type="InterPro" id="IPR047785">
    <property type="entry name" value="tRNA_MNMC2"/>
</dbReference>
<dbReference type="GO" id="GO:0005737">
    <property type="term" value="C:cytoplasm"/>
    <property type="evidence" value="ECO:0007669"/>
    <property type="project" value="UniProtKB-SubCell"/>
</dbReference>
<accession>A0A4U1BP00</accession>
<evidence type="ECO:0000256" key="8">
    <source>
        <dbReference type="ARBA" id="ARBA00023002"/>
    </source>
</evidence>
<dbReference type="InterPro" id="IPR036188">
    <property type="entry name" value="FAD/NAD-bd_sf"/>
</dbReference>
<sequence>MKPIAPAQIDWRDSDTPMAPEFDDVYFSTDDGADETRYVFMQHNDLPNRFVEHKRATLVVAETGFGTGLNLCVLWQAFREFRHSHPNAPLKRLHFVTLEKHPVTPTDLAKAHRFWPQYGELTSQIQTAYPMPIEGCHRMEMDDGEVIVDLWLGDVQTTLPQIHATEQGLVDIWFLDGFTPSRNPDMWQGDLYAQMARLSRANATYATFTAAGHVRRGLEEAGFSVNKDVGYGVKREMIYGRFLTPREASSSELDGDVAIIGAGIAGAQLALSLCQRGIKVSLFSEDIAPADGASGNRQGAIYPLMNLAEDGLSQFYQQSYLLSRARINRLAKHHPFDFDWCGVLQLSQNAKDADKLARIANSPFPTELVHQVTKEQASHIADLPLNRGGLYFPYGGWVSPKQTVASLLAQAQDTGNLSCHYQYQLTQLEQLDSGHWQLHLSFNDIEGVSEHAVAEGIEPEFANVVICQGHRSSQLPQTAPLPLSPVRGQVSIPKATTTTAKLKTVLCADGYLVPALKGRLVSGASFVKGSVDVQWREQDREEIQGRMQNSFGGCLDANNDAWIDELDWDETGRAAIRGAVRDHFPLVGPIPDWSQIEASPDSYRKQPLPTQQGLYLIAGLGSRGLCSAPLLAEITASMMNDEPLPVSEFQLKRLLPGRFWQRRLDKGKSPTE</sequence>
<dbReference type="Gene3D" id="3.30.9.10">
    <property type="entry name" value="D-Amino Acid Oxidase, subunit A, domain 2"/>
    <property type="match status" value="1"/>
</dbReference>
<comment type="catalytic activity">
    <reaction evidence="10">
        <text>5-aminomethyl-2-thiouridine(34) in tRNA + S-adenosyl-L-methionine = 5-methylaminomethyl-2-thiouridine(34) in tRNA + S-adenosyl-L-homocysteine + H(+)</text>
        <dbReference type="Rhea" id="RHEA:19569"/>
        <dbReference type="Rhea" id="RHEA-COMP:10195"/>
        <dbReference type="Rhea" id="RHEA-COMP:10197"/>
        <dbReference type="ChEBI" id="CHEBI:15378"/>
        <dbReference type="ChEBI" id="CHEBI:57856"/>
        <dbReference type="ChEBI" id="CHEBI:59789"/>
        <dbReference type="ChEBI" id="CHEBI:74454"/>
        <dbReference type="ChEBI" id="CHEBI:74455"/>
        <dbReference type="EC" id="2.1.1.61"/>
    </reaction>
</comment>
<evidence type="ECO:0000256" key="1">
    <source>
        <dbReference type="ARBA" id="ARBA00022490"/>
    </source>
</evidence>
<keyword evidence="1 10" id="KW-0963">Cytoplasm</keyword>
<keyword evidence="14" id="KW-1185">Reference proteome</keyword>
<keyword evidence="7 10" id="KW-0274">FAD</keyword>
<gene>
    <name evidence="10 13" type="primary">mnmC</name>
    <name evidence="13" type="ORF">FCL42_13250</name>
</gene>
<evidence type="ECO:0000313" key="13">
    <source>
        <dbReference type="EMBL" id="TKB53920.1"/>
    </source>
</evidence>
<keyword evidence="3 10" id="KW-0285">Flavoprotein</keyword>
<keyword evidence="8 10" id="KW-0560">Oxidoreductase</keyword>
<feature type="region of interest" description="tRNA (mnm(5)s(2)U34)-methyltransferase" evidence="10">
    <location>
        <begin position="1"/>
        <end position="243"/>
    </location>
</feature>
<feature type="domain" description="FAD dependent oxidoreductase" evidence="11">
    <location>
        <begin position="256"/>
        <end position="637"/>
    </location>
</feature>
<feature type="domain" description="MnmC-like methyltransferase" evidence="12">
    <location>
        <begin position="117"/>
        <end position="240"/>
    </location>
</feature>
<keyword evidence="9 10" id="KW-0511">Multifunctional enzyme</keyword>
<reference evidence="13 14" key="1">
    <citation type="submission" date="2019-04" db="EMBL/GenBank/DDBJ databases">
        <authorList>
            <person name="Hwang J.C."/>
        </authorList>
    </citation>
    <scope>NUCLEOTIDE SEQUENCE [LARGE SCALE GENOMIC DNA]</scope>
    <source>
        <strain evidence="13 14">IMCC35002</strain>
    </source>
</reference>
<dbReference type="NCBIfam" id="TIGR03197">
    <property type="entry name" value="MnmC_Cterm"/>
    <property type="match status" value="1"/>
</dbReference>
<evidence type="ECO:0000256" key="4">
    <source>
        <dbReference type="ARBA" id="ARBA00022679"/>
    </source>
</evidence>
<evidence type="ECO:0000256" key="2">
    <source>
        <dbReference type="ARBA" id="ARBA00022603"/>
    </source>
</evidence>
<dbReference type="EC" id="2.1.1.61" evidence="10"/>
<keyword evidence="6 10" id="KW-0819">tRNA processing</keyword>
<proteinExistence type="inferred from homology"/>
<dbReference type="InterPro" id="IPR017610">
    <property type="entry name" value="tRNA_S-uridine_synth_MnmC_C"/>
</dbReference>
<evidence type="ECO:0000313" key="14">
    <source>
        <dbReference type="Proteomes" id="UP000305675"/>
    </source>
</evidence>
<dbReference type="GO" id="GO:0016645">
    <property type="term" value="F:oxidoreductase activity, acting on the CH-NH group of donors"/>
    <property type="evidence" value="ECO:0007669"/>
    <property type="project" value="InterPro"/>
</dbReference>
<dbReference type="InterPro" id="IPR006076">
    <property type="entry name" value="FAD-dep_OxRdtase"/>
</dbReference>
<dbReference type="Gene3D" id="3.40.50.150">
    <property type="entry name" value="Vaccinia Virus protein VP39"/>
    <property type="match status" value="1"/>
</dbReference>
<evidence type="ECO:0000259" key="12">
    <source>
        <dbReference type="Pfam" id="PF05430"/>
    </source>
</evidence>
<dbReference type="Pfam" id="PF05430">
    <property type="entry name" value="Methyltransf_30"/>
    <property type="match status" value="1"/>
</dbReference>
<dbReference type="InterPro" id="IPR023032">
    <property type="entry name" value="tRNA_MAMT_biosynth_bifunc_MnmC"/>
</dbReference>
<dbReference type="PANTHER" id="PTHR13847:SF283">
    <property type="entry name" value="TRNA 5-METHYLAMINOMETHYL-2-THIOURIDINE BIOSYNTHESIS BIFUNCTIONAL PROTEIN MNMC"/>
    <property type="match status" value="1"/>
</dbReference>
<comment type="similarity">
    <text evidence="10">In the N-terminal section; belongs to the methyltransferase superfamily. tRNA (mnm(5)s(2)U34)-methyltransferase family.</text>
</comment>
<dbReference type="AlphaFoldDB" id="A0A4U1BP00"/>
<dbReference type="RefSeq" id="WP_136863902.1">
    <property type="nucleotide sequence ID" value="NZ_SWCJ01000010.1"/>
</dbReference>
<dbReference type="GO" id="GO:0004808">
    <property type="term" value="F:tRNA (5-methylaminomethyl-2-thiouridylate)(34)-methyltransferase activity"/>
    <property type="evidence" value="ECO:0007669"/>
    <property type="project" value="UniProtKB-EC"/>
</dbReference>
<evidence type="ECO:0000256" key="10">
    <source>
        <dbReference type="HAMAP-Rule" id="MF_01102"/>
    </source>
</evidence>
<dbReference type="GO" id="GO:0002098">
    <property type="term" value="P:tRNA wobble uridine modification"/>
    <property type="evidence" value="ECO:0007669"/>
    <property type="project" value="TreeGrafter"/>
</dbReference>
<evidence type="ECO:0000256" key="6">
    <source>
        <dbReference type="ARBA" id="ARBA00022694"/>
    </source>
</evidence>
<comment type="cofactor">
    <cofactor evidence="10">
        <name>FAD</name>
        <dbReference type="ChEBI" id="CHEBI:57692"/>
    </cofactor>
</comment>
<comment type="function">
    <text evidence="10">Catalyzes the last two steps in the biosynthesis of 5-methylaminomethyl-2-thiouridine (mnm(5)s(2)U) at the wobble position (U34) in tRNA. Catalyzes the FAD-dependent demodification of cmnm(5)s(2)U34 to nm(5)s(2)U34, followed by the transfer of a methyl group from S-adenosyl-L-methionine to nm(5)s(2)U34, to form mnm(5)s(2)U34.</text>
</comment>
<dbReference type="NCBIfam" id="NF033855">
    <property type="entry name" value="tRNA_MNMC2"/>
    <property type="match status" value="1"/>
</dbReference>
<dbReference type="EC" id="1.5.-.-" evidence="10"/>
<keyword evidence="4 10" id="KW-0808">Transferase</keyword>
<evidence type="ECO:0000256" key="5">
    <source>
        <dbReference type="ARBA" id="ARBA00022691"/>
    </source>
</evidence>
<protein>
    <recommendedName>
        <fullName evidence="10">tRNA 5-methylaminomethyl-2-thiouridine biosynthesis bifunctional protein MnmC</fullName>
        <shortName evidence="10">tRNA mnm(5)s(2)U biosynthesis bifunctional protein</shortName>
    </recommendedName>
    <domain>
        <recommendedName>
            <fullName evidence="10">tRNA (mnm(5)s(2)U34)-methyltransferase</fullName>
            <ecNumber evidence="10">2.1.1.61</ecNumber>
        </recommendedName>
    </domain>
    <domain>
        <recommendedName>
            <fullName evidence="10">FAD-dependent cmnm(5)s(2)U34 oxidoreductase</fullName>
            <ecNumber evidence="10">1.5.-.-</ecNumber>
        </recommendedName>
    </domain>
</protein>
<dbReference type="NCBIfam" id="NF002481">
    <property type="entry name" value="PRK01747.1-2"/>
    <property type="match status" value="1"/>
</dbReference>
<dbReference type="Gene3D" id="3.50.50.60">
    <property type="entry name" value="FAD/NAD(P)-binding domain"/>
    <property type="match status" value="1"/>
</dbReference>
<dbReference type="GO" id="GO:0050660">
    <property type="term" value="F:flavin adenine dinucleotide binding"/>
    <property type="evidence" value="ECO:0007669"/>
    <property type="project" value="UniProtKB-UniRule"/>
</dbReference>
<name>A0A4U1BP00_9GAMM</name>
<keyword evidence="2 10" id="KW-0489">Methyltransferase</keyword>
<dbReference type="OrthoDB" id="9786494at2"/>
<evidence type="ECO:0000256" key="7">
    <source>
        <dbReference type="ARBA" id="ARBA00022827"/>
    </source>
</evidence>
<dbReference type="HAMAP" id="MF_01102">
    <property type="entry name" value="MnmC"/>
    <property type="match status" value="1"/>
</dbReference>